<dbReference type="InterPro" id="IPR005612">
    <property type="entry name" value="CCAAT-binding_factor"/>
</dbReference>
<feature type="domain" description="CCAAT-binding factor" evidence="3">
    <location>
        <begin position="386"/>
        <end position="534"/>
    </location>
</feature>
<sequence length="688" mass="75458">MSAPAAKKRGLSSQAGASPAAKRQAIAGAGATKPKRLSPEDFVALSKEIQEIVSAVRQDKRELNRLVRLEGLCKHNNSRVAHAAIEASVGFFSQFIGTLHRESSTLALASSREKKADTTNAKDNQLHDAANRVLSWTRDRYQVYVNLLVAQCAGGAEADILCCLPVLMQLLSIETQAASEKASASIAQAEAAKSGGTKSKTQLASSGVFVFSGDLLDQAMEAVLSHTSGQPMAEAVTKMLVERYLAYPDLRYFMLRSLRRLINRRLESAGPAHDVDNVTFAANVLELMLRVPIPSKDGDLMYFSESIDKSTREKVKKDLRSVYSLAWFATVRLPHSPPDLRRMLGALPRQVYPHLTGLTPLVDFLTELFTKTSSRTDTTNASGVLALLSLDSIYILMLKHNIEYPDFYNRLYSLCDDRLPRLKYRARFLTLTDLYLQSPLLPGYIVAGFIKRFARLALTAPPSTAIALLVFVYNLLKRHPSCMVLLHRPSSTSNPGEDVYNTEEPALDKCRAIDSSLWELHAMRSHYSPTVSNFVKNFMEPLRRSSLDLAQNLESTYESLFEAEFRRKKADQVPVTFERGVGLLPKTGLLTLSFFQETDVAAPAFAAVAATEVSALIQSSIEATDKEALEAAERAIQEGNVSDLTDSEEHAGDAAGSDSDSELDEVTLRGLAPTLEVSSDEGAASDSD</sequence>
<dbReference type="PANTHER" id="PTHR12455">
    <property type="entry name" value="NUCLEOLAR COMPLEX PROTEIN 4"/>
    <property type="match status" value="1"/>
</dbReference>
<dbReference type="AlphaFoldDB" id="A0A058ZGI5"/>
<evidence type="ECO:0000259" key="3">
    <source>
        <dbReference type="Pfam" id="PF03914"/>
    </source>
</evidence>
<accession>A0A058ZGI5</accession>
<dbReference type="OrthoDB" id="10263185at2759"/>
<proteinExistence type="inferred from homology"/>
<feature type="compositionally biased region" description="Low complexity" evidence="2">
    <location>
        <begin position="20"/>
        <end position="31"/>
    </location>
</feature>
<protein>
    <recommendedName>
        <fullName evidence="3">CCAAT-binding factor domain-containing protein</fullName>
    </recommendedName>
</protein>
<dbReference type="Pfam" id="PF03914">
    <property type="entry name" value="CBF"/>
    <property type="match status" value="1"/>
</dbReference>
<keyword evidence="5" id="KW-1185">Reference proteome</keyword>
<dbReference type="eggNOG" id="KOG2154">
    <property type="taxonomic scope" value="Eukaryota"/>
</dbReference>
<reference evidence="4" key="1">
    <citation type="submission" date="2013-04" db="EMBL/GenBank/DDBJ databases">
        <title>The Genome Sequence of Fonticula alba ATCC 38817.</title>
        <authorList>
            <consortium name="The Broad Institute Genomics Platform"/>
            <person name="Russ C."/>
            <person name="Cuomo C."/>
            <person name="Burger G."/>
            <person name="Gray M.W."/>
            <person name="Holland P.W.H."/>
            <person name="King N."/>
            <person name="Lang F.B.F."/>
            <person name="Roger A.J."/>
            <person name="Ruiz-Trillo I."/>
            <person name="Brown M."/>
            <person name="Walker B."/>
            <person name="Young S."/>
            <person name="Zeng Q."/>
            <person name="Gargeya S."/>
            <person name="Fitzgerald M."/>
            <person name="Haas B."/>
            <person name="Abouelleil A."/>
            <person name="Allen A.W."/>
            <person name="Alvarado L."/>
            <person name="Arachchi H.M."/>
            <person name="Berlin A.M."/>
            <person name="Chapman S.B."/>
            <person name="Gainer-Dewar J."/>
            <person name="Goldberg J."/>
            <person name="Griggs A."/>
            <person name="Gujja S."/>
            <person name="Hansen M."/>
            <person name="Howarth C."/>
            <person name="Imamovic A."/>
            <person name="Ireland A."/>
            <person name="Larimer J."/>
            <person name="McCowan C."/>
            <person name="Murphy C."/>
            <person name="Pearson M."/>
            <person name="Poon T.W."/>
            <person name="Priest M."/>
            <person name="Roberts A."/>
            <person name="Saif S."/>
            <person name="Shea T."/>
            <person name="Sisk P."/>
            <person name="Sykes S."/>
            <person name="Wortman J."/>
            <person name="Nusbaum C."/>
            <person name="Birren B."/>
        </authorList>
    </citation>
    <scope>NUCLEOTIDE SEQUENCE [LARGE SCALE GENOMIC DNA]</scope>
    <source>
        <strain evidence="4">ATCC 38817</strain>
    </source>
</reference>
<evidence type="ECO:0000256" key="2">
    <source>
        <dbReference type="SAM" id="MobiDB-lite"/>
    </source>
</evidence>
<feature type="compositionally biased region" description="Basic residues" evidence="2">
    <location>
        <begin position="1"/>
        <end position="10"/>
    </location>
</feature>
<evidence type="ECO:0000256" key="1">
    <source>
        <dbReference type="ARBA" id="ARBA00007797"/>
    </source>
</evidence>
<dbReference type="PANTHER" id="PTHR12455:SF0">
    <property type="entry name" value="NUCLEOLAR COMPLEX PROTEIN 4 HOMOLOG"/>
    <property type="match status" value="1"/>
</dbReference>
<dbReference type="GO" id="GO:0032040">
    <property type="term" value="C:small-subunit processome"/>
    <property type="evidence" value="ECO:0007669"/>
    <property type="project" value="TreeGrafter"/>
</dbReference>
<comment type="similarity">
    <text evidence="1">Belongs to the CBF/MAK21 family.</text>
</comment>
<dbReference type="InterPro" id="IPR027193">
    <property type="entry name" value="Noc4"/>
</dbReference>
<evidence type="ECO:0000313" key="4">
    <source>
        <dbReference type="EMBL" id="KCV73454.1"/>
    </source>
</evidence>
<feature type="region of interest" description="Disordered" evidence="2">
    <location>
        <begin position="1"/>
        <end position="34"/>
    </location>
</feature>
<name>A0A058ZGI5_FONAL</name>
<evidence type="ECO:0000313" key="5">
    <source>
        <dbReference type="Proteomes" id="UP000030693"/>
    </source>
</evidence>
<organism evidence="4">
    <name type="scientific">Fonticula alba</name>
    <name type="common">Slime mold</name>
    <dbReference type="NCBI Taxonomy" id="691883"/>
    <lineage>
        <taxon>Eukaryota</taxon>
        <taxon>Rotosphaerida</taxon>
        <taxon>Fonticulaceae</taxon>
        <taxon>Fonticula</taxon>
    </lineage>
</organism>
<dbReference type="GeneID" id="20525713"/>
<dbReference type="EMBL" id="KB932201">
    <property type="protein sequence ID" value="KCV73454.1"/>
    <property type="molecule type" value="Genomic_DNA"/>
</dbReference>
<gene>
    <name evidence="4" type="ORF">H696_00988</name>
</gene>
<feature type="region of interest" description="Disordered" evidence="2">
    <location>
        <begin position="636"/>
        <end position="688"/>
    </location>
</feature>
<dbReference type="GO" id="GO:0030692">
    <property type="term" value="C:Noc4p-Nop14p complex"/>
    <property type="evidence" value="ECO:0007669"/>
    <property type="project" value="TreeGrafter"/>
</dbReference>
<dbReference type="Proteomes" id="UP000030693">
    <property type="component" value="Unassembled WGS sequence"/>
</dbReference>
<dbReference type="GO" id="GO:0042254">
    <property type="term" value="P:ribosome biogenesis"/>
    <property type="evidence" value="ECO:0007669"/>
    <property type="project" value="InterPro"/>
</dbReference>
<dbReference type="RefSeq" id="XP_009493155.1">
    <property type="nucleotide sequence ID" value="XM_009494880.1"/>
</dbReference>
<dbReference type="STRING" id="691883.A0A058ZGI5"/>